<keyword evidence="3" id="KW-0862">Zinc</keyword>
<feature type="region of interest" description="Disordered" evidence="4">
    <location>
        <begin position="309"/>
        <end position="369"/>
    </location>
</feature>
<name>A0ABP1G323_9CHLO</name>
<dbReference type="InterPro" id="IPR026591">
    <property type="entry name" value="Sirtuin_cat_small_dom_sf"/>
</dbReference>
<evidence type="ECO:0000256" key="2">
    <source>
        <dbReference type="ARBA" id="ARBA00023027"/>
    </source>
</evidence>
<keyword evidence="7" id="KW-1185">Reference proteome</keyword>
<keyword evidence="2" id="KW-0520">NAD</keyword>
<feature type="binding site" evidence="3">
    <location>
        <position position="182"/>
    </location>
    <ligand>
        <name>Zn(2+)</name>
        <dbReference type="ChEBI" id="CHEBI:29105"/>
    </ligand>
</feature>
<sequence>MVVLRKRKAEPSASSNGLQAFLEASADCKRLLIFTGSGLSATSGMSTFSTRGGLYERAQKRFAVQDGKKLFTFAFFEKQRLEAMAFFADIYAEAKRAKPSLGHRALASVAAQGKLQRHYTLNIDGLAQAVGLSTWHPVKKPTGQTLEMHGSIREMVCPECGHVTDLTAQLLRAVRAKTALPCPKCREANLRMRIMLYDDGEADVITPDDVFDVLEEDVRDADMILWVGISFQQSASTAYFRRVRGYLQEAGRLQTCKQAVINLSEDCLWNLLSSCSNVDNLNVMEVLASADEAMPALAERLAGVPPSFSAAPAVPSHASAPSRLPSSATQLVAAESRPVSAPAAKRHAGVPPSMSVPAGPSHASAAADSGGLPVQLVPEAMHPTSTSAAERPAGSPPSTSAPAVLSESLAPVSAVSMPEQHALEMQHVSATDAAPLNGHAPMSEQAAVSMHDGSGETPVARPGKGAVLAPSPCSTVADETSPRQATAPVGDGSRLRPMSSAALSESPAALAMPTREDLAQE</sequence>
<evidence type="ECO:0000256" key="3">
    <source>
        <dbReference type="PROSITE-ProRule" id="PRU00236"/>
    </source>
</evidence>
<feature type="active site" description="Proton acceptor" evidence="3">
    <location>
        <position position="149"/>
    </location>
</feature>
<reference evidence="6 7" key="1">
    <citation type="submission" date="2024-06" db="EMBL/GenBank/DDBJ databases">
        <authorList>
            <person name="Kraege A."/>
            <person name="Thomma B."/>
        </authorList>
    </citation>
    <scope>NUCLEOTIDE SEQUENCE [LARGE SCALE GENOMIC DNA]</scope>
</reference>
<feature type="compositionally biased region" description="Low complexity" evidence="4">
    <location>
        <begin position="497"/>
        <end position="513"/>
    </location>
</feature>
<gene>
    <name evidence="6" type="primary">g6884</name>
    <name evidence="6" type="ORF">VP750_LOCUS5891</name>
</gene>
<proteinExistence type="predicted"/>
<evidence type="ECO:0000256" key="4">
    <source>
        <dbReference type="SAM" id="MobiDB-lite"/>
    </source>
</evidence>
<comment type="caution">
    <text evidence="6">The sequence shown here is derived from an EMBL/GenBank/DDBJ whole genome shotgun (WGS) entry which is preliminary data.</text>
</comment>
<feature type="region of interest" description="Disordered" evidence="4">
    <location>
        <begin position="467"/>
        <end position="521"/>
    </location>
</feature>
<feature type="compositionally biased region" description="Low complexity" evidence="4">
    <location>
        <begin position="392"/>
        <end position="403"/>
    </location>
</feature>
<dbReference type="PANTHER" id="PTHR11085">
    <property type="entry name" value="NAD-DEPENDENT PROTEIN DEACYLASE SIRTUIN-5, MITOCHONDRIAL-RELATED"/>
    <property type="match status" value="1"/>
</dbReference>
<feature type="compositionally biased region" description="Low complexity" evidence="4">
    <location>
        <begin position="309"/>
        <end position="322"/>
    </location>
</feature>
<keyword evidence="3" id="KW-0479">Metal-binding</keyword>
<dbReference type="Gene3D" id="3.30.1600.10">
    <property type="entry name" value="SIR2/SIRT2 'Small Domain"/>
    <property type="match status" value="1"/>
</dbReference>
<feature type="binding site" evidence="3">
    <location>
        <position position="160"/>
    </location>
    <ligand>
        <name>Zn(2+)</name>
        <dbReference type="ChEBI" id="CHEBI:29105"/>
    </ligand>
</feature>
<dbReference type="Gene3D" id="3.40.50.1220">
    <property type="entry name" value="TPP-binding domain"/>
    <property type="match status" value="1"/>
</dbReference>
<dbReference type="Proteomes" id="UP001497392">
    <property type="component" value="Unassembled WGS sequence"/>
</dbReference>
<evidence type="ECO:0000313" key="7">
    <source>
        <dbReference type="Proteomes" id="UP001497392"/>
    </source>
</evidence>
<evidence type="ECO:0000259" key="5">
    <source>
        <dbReference type="PROSITE" id="PS50305"/>
    </source>
</evidence>
<dbReference type="InterPro" id="IPR050134">
    <property type="entry name" value="NAD-dep_sirtuin_deacylases"/>
</dbReference>
<dbReference type="SUPFAM" id="SSF52467">
    <property type="entry name" value="DHS-like NAD/FAD-binding domain"/>
    <property type="match status" value="1"/>
</dbReference>
<feature type="domain" description="Deacetylase sirtuin-type" evidence="5">
    <location>
        <begin position="11"/>
        <end position="304"/>
    </location>
</feature>
<dbReference type="InterPro" id="IPR003000">
    <property type="entry name" value="Sirtuin"/>
</dbReference>
<feature type="binding site" evidence="3">
    <location>
        <position position="157"/>
    </location>
    <ligand>
        <name>Zn(2+)</name>
        <dbReference type="ChEBI" id="CHEBI:29105"/>
    </ligand>
</feature>
<feature type="region of interest" description="Disordered" evidence="4">
    <location>
        <begin position="383"/>
        <end position="406"/>
    </location>
</feature>
<evidence type="ECO:0000313" key="6">
    <source>
        <dbReference type="EMBL" id="CAL5224232.1"/>
    </source>
</evidence>
<dbReference type="PANTHER" id="PTHR11085:SF10">
    <property type="entry name" value="NAD-DEPENDENT PROTEIN DEACYLASE SIRTUIN-5, MITOCHONDRIAL-RELATED"/>
    <property type="match status" value="1"/>
</dbReference>
<evidence type="ECO:0000256" key="1">
    <source>
        <dbReference type="ARBA" id="ARBA00022679"/>
    </source>
</evidence>
<feature type="binding site" evidence="3">
    <location>
        <position position="185"/>
    </location>
    <ligand>
        <name>Zn(2+)</name>
        <dbReference type="ChEBI" id="CHEBI:29105"/>
    </ligand>
</feature>
<accession>A0ABP1G323</accession>
<keyword evidence="1" id="KW-0808">Transferase</keyword>
<dbReference type="EMBL" id="CAXHTA020000010">
    <property type="protein sequence ID" value="CAL5224232.1"/>
    <property type="molecule type" value="Genomic_DNA"/>
</dbReference>
<dbReference type="InterPro" id="IPR029035">
    <property type="entry name" value="DHS-like_NAD/FAD-binding_dom"/>
</dbReference>
<dbReference type="PROSITE" id="PS50305">
    <property type="entry name" value="SIRTUIN"/>
    <property type="match status" value="1"/>
</dbReference>
<dbReference type="InterPro" id="IPR026590">
    <property type="entry name" value="Ssirtuin_cat_dom"/>
</dbReference>
<dbReference type="Pfam" id="PF02146">
    <property type="entry name" value="SIR2"/>
    <property type="match status" value="1"/>
</dbReference>
<feature type="compositionally biased region" description="Polar residues" evidence="4">
    <location>
        <begin position="472"/>
        <end position="484"/>
    </location>
</feature>
<organism evidence="6 7">
    <name type="scientific">Coccomyxa viridis</name>
    <dbReference type="NCBI Taxonomy" id="1274662"/>
    <lineage>
        <taxon>Eukaryota</taxon>
        <taxon>Viridiplantae</taxon>
        <taxon>Chlorophyta</taxon>
        <taxon>core chlorophytes</taxon>
        <taxon>Trebouxiophyceae</taxon>
        <taxon>Trebouxiophyceae incertae sedis</taxon>
        <taxon>Coccomyxaceae</taxon>
        <taxon>Coccomyxa</taxon>
    </lineage>
</organism>
<protein>
    <submittedName>
        <fullName evidence="6">G6884 protein</fullName>
    </submittedName>
</protein>